<dbReference type="GO" id="GO:0045505">
    <property type="term" value="F:dynein intermediate chain binding"/>
    <property type="evidence" value="ECO:0007669"/>
    <property type="project" value="TreeGrafter"/>
</dbReference>
<dbReference type="PANTHER" id="PTHR21255:SF65">
    <property type="entry name" value="TCTEX1 DOMAIN-CONTAINING PROTEIN 2"/>
    <property type="match status" value="1"/>
</dbReference>
<dbReference type="EnsemblMetazoa" id="XM_021051767.2">
    <property type="protein sequence ID" value="XP_020907426.1"/>
    <property type="gene ID" value="LOC110245483"/>
</dbReference>
<proteinExistence type="inferred from homology"/>
<dbReference type="RefSeq" id="XP_020907426.1">
    <property type="nucleotide sequence ID" value="XM_021051767.2"/>
</dbReference>
<dbReference type="GO" id="GO:0005868">
    <property type="term" value="C:cytoplasmic dynein complex"/>
    <property type="evidence" value="ECO:0007669"/>
    <property type="project" value="TreeGrafter"/>
</dbReference>
<reference evidence="3" key="1">
    <citation type="submission" date="2022-11" db="UniProtKB">
        <authorList>
            <consortium name="EnsemblMetazoa"/>
        </authorList>
    </citation>
    <scope>IDENTIFICATION</scope>
</reference>
<evidence type="ECO:0000256" key="1">
    <source>
        <dbReference type="ARBA" id="ARBA00005361"/>
    </source>
</evidence>
<accession>A0A913XP46</accession>
<comment type="similarity">
    <text evidence="1">Belongs to the dynein light chain Tctex-type family.</text>
</comment>
<dbReference type="InterPro" id="IPR005334">
    <property type="entry name" value="Tctex-1-like"/>
</dbReference>
<dbReference type="KEGG" id="epa:110245483"/>
<dbReference type="GeneID" id="110245483"/>
<dbReference type="InterPro" id="IPR038586">
    <property type="entry name" value="Tctex-1-like_sf"/>
</dbReference>
<feature type="region of interest" description="Disordered" evidence="2">
    <location>
        <begin position="1"/>
        <end position="21"/>
    </location>
</feature>
<dbReference type="Proteomes" id="UP000887567">
    <property type="component" value="Unplaced"/>
</dbReference>
<feature type="compositionally biased region" description="Polar residues" evidence="2">
    <location>
        <begin position="1"/>
        <end position="16"/>
    </location>
</feature>
<organism evidence="3 4">
    <name type="scientific">Exaiptasia diaphana</name>
    <name type="common">Tropical sea anemone</name>
    <name type="synonym">Aiptasia pulchella</name>
    <dbReference type="NCBI Taxonomy" id="2652724"/>
    <lineage>
        <taxon>Eukaryota</taxon>
        <taxon>Metazoa</taxon>
        <taxon>Cnidaria</taxon>
        <taxon>Anthozoa</taxon>
        <taxon>Hexacorallia</taxon>
        <taxon>Actiniaria</taxon>
        <taxon>Aiptasiidae</taxon>
        <taxon>Exaiptasia</taxon>
    </lineage>
</organism>
<evidence type="ECO:0000256" key="2">
    <source>
        <dbReference type="SAM" id="MobiDB-lite"/>
    </source>
</evidence>
<dbReference type="Gene3D" id="3.30.1140.40">
    <property type="entry name" value="Tctex-1"/>
    <property type="match status" value="1"/>
</dbReference>
<keyword evidence="4" id="KW-1185">Reference proteome</keyword>
<dbReference type="OMA" id="MEYENTY"/>
<dbReference type="Pfam" id="PF03645">
    <property type="entry name" value="Tctex-1"/>
    <property type="match status" value="1"/>
</dbReference>
<dbReference type="OrthoDB" id="10248487at2759"/>
<dbReference type="AlphaFoldDB" id="A0A913XP46"/>
<dbReference type="GO" id="GO:0007018">
    <property type="term" value="P:microtubule-based movement"/>
    <property type="evidence" value="ECO:0007669"/>
    <property type="project" value="TreeGrafter"/>
</dbReference>
<sequence>MASDQKSSMTDSSTAQAAKGRRRGSLFEVGFPARGDRGSSIVSIPSMIPSHIGPSHQKVRYENTYKMEPDKRFNIHEVKEILQETLDESLQDVKKYDSTRCRALANTLSHTITERVKLLGFKRFKFVATVTIGEMKDQGIRSASRFLWNEKHDNWVDAVFTNPEIFAVAVVYAVYQE</sequence>
<evidence type="ECO:0000313" key="3">
    <source>
        <dbReference type="EnsemblMetazoa" id="XP_020907426.1"/>
    </source>
</evidence>
<dbReference type="GO" id="GO:0005737">
    <property type="term" value="C:cytoplasm"/>
    <property type="evidence" value="ECO:0007669"/>
    <property type="project" value="TreeGrafter"/>
</dbReference>
<evidence type="ECO:0000313" key="4">
    <source>
        <dbReference type="Proteomes" id="UP000887567"/>
    </source>
</evidence>
<name>A0A913XP46_EXADI</name>
<protein>
    <submittedName>
        <fullName evidence="3">Uncharacterized protein</fullName>
    </submittedName>
</protein>
<dbReference type="CDD" id="cd21451">
    <property type="entry name" value="DLC-like_TCTEX1D"/>
    <property type="match status" value="1"/>
</dbReference>
<dbReference type="PANTHER" id="PTHR21255">
    <property type="entry name" value="T-COMPLEX-ASSOCIATED-TESTIS-EXPRESSED 1/ DYNEIN LIGHT CHAIN"/>
    <property type="match status" value="1"/>
</dbReference>